<dbReference type="PANTHER" id="PTHR31438:SF1">
    <property type="entry name" value="LYSINE N-ACYLTRANSFERASE C17G9.06C-RELATED"/>
    <property type="match status" value="1"/>
</dbReference>
<proteinExistence type="predicted"/>
<dbReference type="SUPFAM" id="SSF55729">
    <property type="entry name" value="Acyl-CoA N-acyltransferases (Nat)"/>
    <property type="match status" value="1"/>
</dbReference>
<protein>
    <recommendedName>
        <fullName evidence="3">Lysine N-acyltransferase MbtK</fullName>
    </recommendedName>
    <alternativeName>
        <fullName evidence="4">Mycobactin synthase protein K</fullName>
    </alternativeName>
</protein>
<organism evidence="7">
    <name type="scientific">Streptomyces auratus AGR0001</name>
    <dbReference type="NCBI Taxonomy" id="1160718"/>
    <lineage>
        <taxon>Bacteria</taxon>
        <taxon>Bacillati</taxon>
        <taxon>Actinomycetota</taxon>
        <taxon>Actinomycetes</taxon>
        <taxon>Kitasatosporales</taxon>
        <taxon>Streptomycetaceae</taxon>
        <taxon>Streptomyces</taxon>
    </lineage>
</organism>
<dbReference type="Gene3D" id="3.40.630.30">
    <property type="match status" value="1"/>
</dbReference>
<dbReference type="Proteomes" id="UP000009036">
    <property type="component" value="Chromosome"/>
</dbReference>
<reference evidence="8" key="2">
    <citation type="submission" date="2021-04" db="EMBL/GenBank/DDBJ databases">
        <authorList>
            <person name="Wen M.-L."/>
            <person name="Han X.-L."/>
            <person name="Xiong J."/>
        </authorList>
    </citation>
    <scope>NUCLEOTIDE SEQUENCE</scope>
    <source>
        <strain evidence="8">AGR0001</strain>
    </source>
</reference>
<dbReference type="GO" id="GO:0016410">
    <property type="term" value="F:N-acyltransferase activity"/>
    <property type="evidence" value="ECO:0007669"/>
    <property type="project" value="TreeGrafter"/>
</dbReference>
<gene>
    <name evidence="8" type="ORF">SU9_006885</name>
    <name evidence="7" type="ORF">SU9_31511</name>
</gene>
<sequence>MNEHSARIPGQRPPSAPEAGHGEPPAPDPLFTRTDPALGEFTLRPVDPAADAALLHGWVTHPKAVFWLMQDCDLAAVAKESARIAADPFHDAFLGLHNGTPAFLMERYDPAHRELVGIHTAEPGDVGMHFLTAPTTTPVHGFTRAVLTTVMEMLFADPATRRVVVEPDTRNTAVHALNEAVGFEVLRTVSLPAKDARLSTCTRDQFLATRGDHR</sequence>
<dbReference type="UniPathway" id="UPA00011"/>
<dbReference type="KEGG" id="sauh:SU9_006885"/>
<evidence type="ECO:0000313" key="8">
    <source>
        <dbReference type="EMBL" id="QTZ91226.1"/>
    </source>
</evidence>
<dbReference type="Pfam" id="PF13523">
    <property type="entry name" value="Acetyltransf_8"/>
    <property type="match status" value="1"/>
</dbReference>
<dbReference type="AlphaFoldDB" id="J1RWK7"/>
<dbReference type="SMART" id="SM01006">
    <property type="entry name" value="AlcB"/>
    <property type="match status" value="1"/>
</dbReference>
<reference evidence="7" key="1">
    <citation type="journal article" date="2012" name="J. Bacteriol.">
        <title>Genome Sequence of Streptomyces auratus Strain AGR0001, a Phoslactomycin-Producing Actinomycete.</title>
        <authorList>
            <person name="Han X."/>
            <person name="Li M."/>
            <person name="Ding Z."/>
            <person name="Zhao J."/>
            <person name="Ji K."/>
            <person name="Wen M."/>
            <person name="Lu T."/>
        </authorList>
    </citation>
    <scope>NUCLEOTIDE SEQUENCE [LARGE SCALE GENOMIC DNA]</scope>
    <source>
        <strain evidence="7">AGR0001</strain>
    </source>
</reference>
<evidence type="ECO:0000256" key="3">
    <source>
        <dbReference type="ARBA" id="ARBA00020586"/>
    </source>
</evidence>
<feature type="domain" description="Acyltransferase MbtK/IucB-like conserved" evidence="6">
    <location>
        <begin position="44"/>
        <end position="91"/>
    </location>
</feature>
<feature type="region of interest" description="Disordered" evidence="5">
    <location>
        <begin position="1"/>
        <end position="35"/>
    </location>
</feature>
<comment type="pathway">
    <text evidence="2">Siderophore biosynthesis; mycobactin biosynthesis.</text>
</comment>
<dbReference type="PANTHER" id="PTHR31438">
    <property type="entry name" value="LYSINE N-ACYLTRANSFERASE C17G9.06C-RELATED"/>
    <property type="match status" value="1"/>
</dbReference>
<dbReference type="RefSeq" id="WP_006607802.1">
    <property type="nucleotide sequence ID" value="NZ_CP072931.1"/>
</dbReference>
<dbReference type="eggNOG" id="COG1670">
    <property type="taxonomic scope" value="Bacteria"/>
</dbReference>
<evidence type="ECO:0000256" key="5">
    <source>
        <dbReference type="SAM" id="MobiDB-lite"/>
    </source>
</evidence>
<evidence type="ECO:0000256" key="2">
    <source>
        <dbReference type="ARBA" id="ARBA00005102"/>
    </source>
</evidence>
<dbReference type="EMBL" id="AJGV01000201">
    <property type="protein sequence ID" value="EJJ02912.1"/>
    <property type="molecule type" value="Genomic_DNA"/>
</dbReference>
<name>J1RWK7_9ACTN</name>
<dbReference type="GO" id="GO:0019290">
    <property type="term" value="P:siderophore biosynthetic process"/>
    <property type="evidence" value="ECO:0007669"/>
    <property type="project" value="InterPro"/>
</dbReference>
<dbReference type="OrthoDB" id="5177616at2"/>
<evidence type="ECO:0000313" key="7">
    <source>
        <dbReference type="EMBL" id="EJJ02912.1"/>
    </source>
</evidence>
<dbReference type="HOGENOM" id="CLU_039848_5_1_11"/>
<dbReference type="STRING" id="1160718.SU9_31511"/>
<evidence type="ECO:0000313" key="9">
    <source>
        <dbReference type="Proteomes" id="UP000009036"/>
    </source>
</evidence>
<dbReference type="InterPro" id="IPR019432">
    <property type="entry name" value="Acyltransferase_MbtK/IucB-like"/>
</dbReference>
<dbReference type="EMBL" id="CP072931">
    <property type="protein sequence ID" value="QTZ91226.1"/>
    <property type="molecule type" value="Genomic_DNA"/>
</dbReference>
<dbReference type="InterPro" id="IPR016181">
    <property type="entry name" value="Acyl_CoA_acyltransferase"/>
</dbReference>
<evidence type="ECO:0000256" key="1">
    <source>
        <dbReference type="ARBA" id="ARBA00003818"/>
    </source>
</evidence>
<dbReference type="PATRIC" id="fig|1160718.3.peg.6366"/>
<keyword evidence="8" id="KW-0808">Transferase</keyword>
<comment type="function">
    <text evidence="1">Acyltransferase required for the direct transfer of medium- to long-chain fatty acyl moieties from a carrier protein (MbtL) on to the epsilon-amino group of lysine residue in the mycobactin core.</text>
</comment>
<evidence type="ECO:0000256" key="4">
    <source>
        <dbReference type="ARBA" id="ARBA00031122"/>
    </source>
</evidence>
<keyword evidence="9" id="KW-1185">Reference proteome</keyword>
<evidence type="ECO:0000259" key="6">
    <source>
        <dbReference type="SMART" id="SM01006"/>
    </source>
</evidence>
<accession>J1RWK7</accession>